<reference evidence="1" key="1">
    <citation type="submission" date="2020-12" db="EMBL/GenBank/DDBJ databases">
        <authorList>
            <person name="Iha C."/>
        </authorList>
    </citation>
    <scope>NUCLEOTIDE SEQUENCE</scope>
</reference>
<dbReference type="InterPro" id="IPR011050">
    <property type="entry name" value="Pectin_lyase_fold/virulence"/>
</dbReference>
<keyword evidence="2" id="KW-1185">Reference proteome</keyword>
<dbReference type="PANTHER" id="PTHR11319">
    <property type="entry name" value="G PROTEIN-COUPLED RECEPTOR-RELATED"/>
    <property type="match status" value="1"/>
</dbReference>
<dbReference type="PANTHER" id="PTHR11319:SF35">
    <property type="entry name" value="OUTER MEMBRANE PROTEIN PMPC-RELATED"/>
    <property type="match status" value="1"/>
</dbReference>
<proteinExistence type="predicted"/>
<accession>A0A8S1JBY0</accession>
<dbReference type="SUPFAM" id="SSF51126">
    <property type="entry name" value="Pectin lyase-like"/>
    <property type="match status" value="1"/>
</dbReference>
<evidence type="ECO:0000313" key="2">
    <source>
        <dbReference type="Proteomes" id="UP000708148"/>
    </source>
</evidence>
<evidence type="ECO:0008006" key="3">
    <source>
        <dbReference type="Google" id="ProtNLM"/>
    </source>
</evidence>
<protein>
    <recommendedName>
        <fullName evidence="3">Right handed beta helix domain-containing protein</fullName>
    </recommendedName>
</protein>
<dbReference type="EMBL" id="CAJHUC010002933">
    <property type="protein sequence ID" value="CAD7704617.1"/>
    <property type="molecule type" value="Genomic_DNA"/>
</dbReference>
<dbReference type="Proteomes" id="UP000708148">
    <property type="component" value="Unassembled WGS sequence"/>
</dbReference>
<dbReference type="OrthoDB" id="551156at2759"/>
<evidence type="ECO:0000313" key="1">
    <source>
        <dbReference type="EMBL" id="CAD7704617.1"/>
    </source>
</evidence>
<comment type="caution">
    <text evidence="1">The sequence shown here is derived from an EMBL/GenBank/DDBJ whole genome shotgun (WGS) entry which is preliminary data.</text>
</comment>
<sequence length="699" mass="74653">MQLEKIIDVRMYAVPVHYMNGTNVTFLDNVAKRDAGAVFVRSLARPEDSSRLGISPDGISLLTPDGRRNNEDVAFFQDSTFVGNKCRRYGGALFVLSTTVGCSRCEFVNNSVTIKSISFGGAVAAQVLGTFHGRGLVMSGNKAPHGGGIGCLYAICDIVNATIEGNYASQRGGGVAIQFRATQLFDFALASRLEQCIIRNNTSKVAGGLLLLVVGADVARSPHKEIFQQFFLVVAQSQLIGNAAKITGGAVYTNAPDYMAVLCDQPLEKREVVRSVGGQKWLEVADVVVPRQSSLFGGSGACAKIWADNTVEKQGRGGPVATSGTSARVCGSRSGSCAVSSRRCKRSPRKCDGEGLSLAIANHTSGELLDAFGVEVFDLFNRPALQESGLKITMGTGRNVLVTGQVSAPLRTVTNITELRFQAKLNRTYDMFVNFRRAFIPPVLLRVQVRGCLPGEVPNKNEDLCVACGEDMYSFSPEQGCGACPENARCGASTVTPEAGYWQATSVSARMHLCTSKPACDYEDRGSILAARARQAHSGGGFLGFEDGEYQQCSQGYGGVLCGTCTSSYGKVRSGECIDCGNRRKNITLACLCGIWYAIIVFAVARSTLPAERGNAALAQGRPMLTANTNPMFHGNNLTARMETSTSTSTGYDTSIELQSMGGSMRSPVRIDTGREKCGARTEGSPCVDQRNFAGDIFK</sequence>
<dbReference type="AlphaFoldDB" id="A0A8S1JBY0"/>
<gene>
    <name evidence="1" type="ORF">OSTQU699_LOCUS9972</name>
</gene>
<feature type="non-terminal residue" evidence="1">
    <location>
        <position position="1"/>
    </location>
</feature>
<organism evidence="1 2">
    <name type="scientific">Ostreobium quekettii</name>
    <dbReference type="NCBI Taxonomy" id="121088"/>
    <lineage>
        <taxon>Eukaryota</taxon>
        <taxon>Viridiplantae</taxon>
        <taxon>Chlorophyta</taxon>
        <taxon>core chlorophytes</taxon>
        <taxon>Ulvophyceae</taxon>
        <taxon>TCBD clade</taxon>
        <taxon>Bryopsidales</taxon>
        <taxon>Ostreobineae</taxon>
        <taxon>Ostreobiaceae</taxon>
        <taxon>Ostreobium</taxon>
    </lineage>
</organism>
<name>A0A8S1JBY0_9CHLO</name>